<protein>
    <submittedName>
        <fullName evidence="2">Toprim domain-containing protein</fullName>
    </submittedName>
</protein>
<evidence type="ECO:0000259" key="1">
    <source>
        <dbReference type="PROSITE" id="PS51199"/>
    </source>
</evidence>
<dbReference type="InterPro" id="IPR027032">
    <property type="entry name" value="Twinkle-like"/>
</dbReference>
<dbReference type="InterPro" id="IPR007694">
    <property type="entry name" value="DNA_helicase_DnaB-like_C"/>
</dbReference>
<evidence type="ECO:0000313" key="3">
    <source>
        <dbReference type="Proteomes" id="UP001258945"/>
    </source>
</evidence>
<dbReference type="Pfam" id="PF13662">
    <property type="entry name" value="Toprim_4"/>
    <property type="match status" value="1"/>
</dbReference>
<name>A0ABU3MBB3_9PROT</name>
<dbReference type="RefSeq" id="WP_314280374.1">
    <property type="nucleotide sequence ID" value="NZ_JAVVDO010000004.1"/>
</dbReference>
<proteinExistence type="predicted"/>
<comment type="caution">
    <text evidence="2">The sequence shown here is derived from an EMBL/GenBank/DDBJ whole genome shotgun (WGS) entry which is preliminary data.</text>
</comment>
<sequence>MQPDNLPELLAEHGIYPKSMAAGRTDKIRCPNCGGGRTRELSLSLKIDEDGMGAAWQCHRGKCGWRGGGRIKGAPGAPRPVENLRIFQRPAEHREAEIRRPAAMYAWFEARGIGQETVDAFGIYITRRWFPEHGEQDALVFPYLFRGEVVNRKYRPPQKNPQLQERDALPTLFNIDAVEAPDELIWVEGEPDVMALWEAGYRQVVTLKDGAGDRLRDEDDPAREADKRFFALRTHEELLQEVQKVILAGDMDEPGKVLREELARRLGRERCWTVAWPEGCKDAGDTLKAHGVEVVRRCIEGAAPYPIEGLQSVSAGMMVDLWDGEPPPTLTTGCEATDAIMALPSEGRLIIVTGIPNHGKSSWTMFVSVHLMKKHRRRFLVFTPEMQPAAEYVGLCAQILVGKPLRGPNRMSREEAEKAGAYLQGRMTLVSIDAEHISPTLDWVLQMTRIAVYREGVTDLLIDPWNEMEHARGDISETEYVGLCLQRLRAFTVKHGINVWIVAHPTKQMPAKPGDKIAAPDLYAINGSANWANKADVGITIHTPDSITEVHLKKSRFQRWGRRGAVAELEFDKFTGRYSPALIPTGSGE</sequence>
<gene>
    <name evidence="2" type="ORF">RQ831_03910</name>
</gene>
<reference evidence="2 3" key="1">
    <citation type="journal article" date="2019" name="Microb. Pathog.">
        <title>Comparison of VITEK 2, MALDI-TOF MS, 16S rRNA gene sequencing, and whole-genome sequencing for identification of Roseomonas mucosa.</title>
        <authorList>
            <person name="Rudolph W.W."/>
            <person name="Gunzer F."/>
            <person name="Trauth M."/>
            <person name="Bunk B."/>
            <person name="Bigge R."/>
            <person name="Schrottner P."/>
        </authorList>
    </citation>
    <scope>NUCLEOTIDE SEQUENCE [LARGE SCALE GENOMIC DNA]</scope>
    <source>
        <strain evidence="2 3">DSM 103800</strain>
    </source>
</reference>
<dbReference type="Gene3D" id="3.40.50.300">
    <property type="entry name" value="P-loop containing nucleotide triphosphate hydrolases"/>
    <property type="match status" value="1"/>
</dbReference>
<dbReference type="InterPro" id="IPR006171">
    <property type="entry name" value="TOPRIM_dom"/>
</dbReference>
<organism evidence="2 3">
    <name type="scientific">Roseomonas gilardii</name>
    <dbReference type="NCBI Taxonomy" id="257708"/>
    <lineage>
        <taxon>Bacteria</taxon>
        <taxon>Pseudomonadati</taxon>
        <taxon>Pseudomonadota</taxon>
        <taxon>Alphaproteobacteria</taxon>
        <taxon>Acetobacterales</taxon>
        <taxon>Roseomonadaceae</taxon>
        <taxon>Roseomonas</taxon>
    </lineage>
</organism>
<dbReference type="InterPro" id="IPR034154">
    <property type="entry name" value="TOPRIM_DnaG/twinkle"/>
</dbReference>
<dbReference type="PANTHER" id="PTHR12873">
    <property type="entry name" value="T7-LIKE MITOCHONDRIAL DNA HELICASE"/>
    <property type="match status" value="1"/>
</dbReference>
<dbReference type="CDD" id="cd01029">
    <property type="entry name" value="TOPRIM_primases"/>
    <property type="match status" value="1"/>
</dbReference>
<dbReference type="Proteomes" id="UP001258945">
    <property type="component" value="Unassembled WGS sequence"/>
</dbReference>
<feature type="domain" description="SF4 helicase" evidence="1">
    <location>
        <begin position="323"/>
        <end position="581"/>
    </location>
</feature>
<dbReference type="PROSITE" id="PS51199">
    <property type="entry name" value="SF4_HELICASE"/>
    <property type="match status" value="1"/>
</dbReference>
<dbReference type="InterPro" id="IPR027417">
    <property type="entry name" value="P-loop_NTPase"/>
</dbReference>
<dbReference type="PANTHER" id="PTHR12873:SF0">
    <property type="entry name" value="TWINKLE MTDNA HELICASE"/>
    <property type="match status" value="1"/>
</dbReference>
<dbReference type="Gene3D" id="3.40.1360.10">
    <property type="match status" value="1"/>
</dbReference>
<keyword evidence="3" id="KW-1185">Reference proteome</keyword>
<accession>A0ABU3MBB3</accession>
<dbReference type="SUPFAM" id="SSF56731">
    <property type="entry name" value="DNA primase core"/>
    <property type="match status" value="1"/>
</dbReference>
<evidence type="ECO:0000313" key="2">
    <source>
        <dbReference type="EMBL" id="MDT8330186.1"/>
    </source>
</evidence>
<dbReference type="SUPFAM" id="SSF52540">
    <property type="entry name" value="P-loop containing nucleoside triphosphate hydrolases"/>
    <property type="match status" value="1"/>
</dbReference>
<dbReference type="EMBL" id="JAVVDO010000004">
    <property type="protein sequence ID" value="MDT8330186.1"/>
    <property type="molecule type" value="Genomic_DNA"/>
</dbReference>